<name>A0A428MKY7_9BACT</name>
<accession>A0A428MKY7</accession>
<reference evidence="1 2" key="1">
    <citation type="submission" date="2018-12" db="EMBL/GenBank/DDBJ databases">
        <title>Sequencing of bacterial isolates from soil warming experiment in Harvard Forest, Massachusetts, USA.</title>
        <authorList>
            <person name="Deangelis K."/>
        </authorList>
    </citation>
    <scope>NUCLEOTIDE SEQUENCE [LARGE SCALE GENOMIC DNA]</scope>
    <source>
        <strain evidence="1 2">EB153</strain>
    </source>
</reference>
<comment type="caution">
    <text evidence="1">The sequence shown here is derived from an EMBL/GenBank/DDBJ whole genome shotgun (WGS) entry which is preliminary data.</text>
</comment>
<dbReference type="SUPFAM" id="SSF48452">
    <property type="entry name" value="TPR-like"/>
    <property type="match status" value="1"/>
</dbReference>
<keyword evidence="2" id="KW-1185">Reference proteome</keyword>
<protein>
    <recommendedName>
        <fullName evidence="3">Tetratricopeptide repeat protein</fullName>
    </recommendedName>
</protein>
<dbReference type="AlphaFoldDB" id="A0A428MKY7"/>
<gene>
    <name evidence="1" type="ORF">EDE15_3075</name>
</gene>
<evidence type="ECO:0000313" key="1">
    <source>
        <dbReference type="EMBL" id="RSL17540.1"/>
    </source>
</evidence>
<organism evidence="1 2">
    <name type="scientific">Edaphobacter aggregans</name>
    <dbReference type="NCBI Taxonomy" id="570835"/>
    <lineage>
        <taxon>Bacteria</taxon>
        <taxon>Pseudomonadati</taxon>
        <taxon>Acidobacteriota</taxon>
        <taxon>Terriglobia</taxon>
        <taxon>Terriglobales</taxon>
        <taxon>Acidobacteriaceae</taxon>
        <taxon>Edaphobacter</taxon>
    </lineage>
</organism>
<dbReference type="RefSeq" id="WP_125486019.1">
    <property type="nucleotide sequence ID" value="NZ_RSDW01000001.1"/>
</dbReference>
<dbReference type="OrthoDB" id="117149at2"/>
<evidence type="ECO:0000313" key="2">
    <source>
        <dbReference type="Proteomes" id="UP000269669"/>
    </source>
</evidence>
<dbReference type="Proteomes" id="UP000269669">
    <property type="component" value="Unassembled WGS sequence"/>
</dbReference>
<sequence>MSVEVHVISSQLKAKSTRRRYTPILLLLLLLATTAAFPASPLTGNPLNDGYHDMYNLQFLDAHLKFEQWMTSNPADPMGPVSDAAAWLFGEFNRLHVIDVQLFADQSRFDNRDRLTPDPIVRKHFDDRTDQASRLADTALQRNPKDANALYVKTLVSGMRSDYALMIEKRDLAALNYSKEASAYSKQALAADPTLYDAHLASGVENYMLSLKWAPLRWLLSFSGASTSREEGLRLLHLTAEKGHYLAPFARMMLAVAALRDNRPQEARDILTALSKEYPQNTLYAQELSRIH</sequence>
<dbReference type="EMBL" id="RSDW01000001">
    <property type="protein sequence ID" value="RSL17540.1"/>
    <property type="molecule type" value="Genomic_DNA"/>
</dbReference>
<dbReference type="InterPro" id="IPR011990">
    <property type="entry name" value="TPR-like_helical_dom_sf"/>
</dbReference>
<evidence type="ECO:0008006" key="3">
    <source>
        <dbReference type="Google" id="ProtNLM"/>
    </source>
</evidence>
<proteinExistence type="predicted"/>